<dbReference type="GO" id="GO:0030424">
    <property type="term" value="C:axon"/>
    <property type="evidence" value="ECO:0007669"/>
    <property type="project" value="TreeGrafter"/>
</dbReference>
<feature type="transmembrane region" description="Helical" evidence="20">
    <location>
        <begin position="748"/>
        <end position="766"/>
    </location>
</feature>
<feature type="domain" description="Calx-beta" evidence="21">
    <location>
        <begin position="243"/>
        <end position="344"/>
    </location>
</feature>
<evidence type="ECO:0000256" key="20">
    <source>
        <dbReference type="SAM" id="Phobius"/>
    </source>
</evidence>
<dbReference type="Gene3D" id="2.60.40.2030">
    <property type="match status" value="2"/>
</dbReference>
<keyword evidence="16 20" id="KW-0472">Membrane</keyword>
<evidence type="ECO:0000256" key="9">
    <source>
        <dbReference type="ARBA" id="ARBA00022729"/>
    </source>
</evidence>
<feature type="transmembrane region" description="Helical" evidence="20">
    <location>
        <begin position="16"/>
        <end position="36"/>
    </location>
</feature>
<evidence type="ECO:0000259" key="21">
    <source>
        <dbReference type="SMART" id="SM00237"/>
    </source>
</evidence>
<keyword evidence="4" id="KW-0050">Antiport</keyword>
<evidence type="ECO:0000256" key="2">
    <source>
        <dbReference type="ARBA" id="ARBA00007489"/>
    </source>
</evidence>
<dbReference type="InterPro" id="IPR003644">
    <property type="entry name" value="Calx_beta"/>
</dbReference>
<evidence type="ECO:0000256" key="4">
    <source>
        <dbReference type="ARBA" id="ARBA00022449"/>
    </source>
</evidence>
<dbReference type="PANTHER" id="PTHR11878">
    <property type="entry name" value="SODIUM/CALCIUM EXCHANGER"/>
    <property type="match status" value="1"/>
</dbReference>
<dbReference type="InterPro" id="IPR004837">
    <property type="entry name" value="NaCa_Exmemb"/>
</dbReference>
<dbReference type="Pfam" id="PF01699">
    <property type="entry name" value="Na_Ca_ex"/>
    <property type="match status" value="1"/>
</dbReference>
<feature type="transmembrane region" description="Helical" evidence="20">
    <location>
        <begin position="626"/>
        <end position="645"/>
    </location>
</feature>
<dbReference type="Pfam" id="PF16494">
    <property type="entry name" value="Na_Ca_ex_C"/>
    <property type="match status" value="1"/>
</dbReference>
<evidence type="ECO:0000256" key="11">
    <source>
        <dbReference type="ARBA" id="ARBA00022837"/>
    </source>
</evidence>
<dbReference type="SMART" id="SM00237">
    <property type="entry name" value="Calx_beta"/>
    <property type="match status" value="2"/>
</dbReference>
<feature type="transmembrane region" description="Helical" evidence="20">
    <location>
        <begin position="577"/>
        <end position="593"/>
    </location>
</feature>
<keyword evidence="3" id="KW-0813">Transport</keyword>
<keyword evidence="8" id="KW-0479">Metal-binding</keyword>
<keyword evidence="17" id="KW-0325">Glycoprotein</keyword>
<dbReference type="Gene3D" id="1.20.1420.30">
    <property type="entry name" value="NCX, central ion-binding region"/>
    <property type="match status" value="1"/>
</dbReference>
<accession>A0A8S2TWJ6</accession>
<dbReference type="PRINTS" id="PR01259">
    <property type="entry name" value="NACAEXCHNGR"/>
</dbReference>
<dbReference type="AlphaFoldDB" id="A0A8S2TWJ6"/>
<evidence type="ECO:0000256" key="17">
    <source>
        <dbReference type="ARBA" id="ARBA00023180"/>
    </source>
</evidence>
<evidence type="ECO:0000256" key="12">
    <source>
        <dbReference type="ARBA" id="ARBA00022860"/>
    </source>
</evidence>
<keyword evidence="5" id="KW-1003">Cell membrane</keyword>
<keyword evidence="10" id="KW-0677">Repeat</keyword>
<dbReference type="InterPro" id="IPR044880">
    <property type="entry name" value="NCX_ion-bd_dom_sf"/>
</dbReference>
<evidence type="ECO:0000313" key="23">
    <source>
        <dbReference type="Proteomes" id="UP000681967"/>
    </source>
</evidence>
<comment type="similarity">
    <text evidence="2">Belongs to the Ca(2+):cation antiporter (CaCA) (TC 2.A.19) family. SLC8 subfamily.</text>
</comment>
<evidence type="ECO:0000256" key="7">
    <source>
        <dbReference type="ARBA" id="ARBA00022692"/>
    </source>
</evidence>
<evidence type="ECO:0000256" key="5">
    <source>
        <dbReference type="ARBA" id="ARBA00022475"/>
    </source>
</evidence>
<keyword evidence="12" id="KW-0112">Calmodulin-binding</keyword>
<keyword evidence="14" id="KW-0915">Sodium</keyword>
<dbReference type="GO" id="GO:0005432">
    <property type="term" value="F:calcium:sodium antiporter activity"/>
    <property type="evidence" value="ECO:0007669"/>
    <property type="project" value="InterPro"/>
</dbReference>
<keyword evidence="6" id="KW-0109">Calcium transport</keyword>
<keyword evidence="11" id="KW-0106">Calcium</keyword>
<dbReference type="Pfam" id="PF03160">
    <property type="entry name" value="Calx-beta"/>
    <property type="match status" value="1"/>
</dbReference>
<evidence type="ECO:0000256" key="10">
    <source>
        <dbReference type="ARBA" id="ARBA00022737"/>
    </source>
</evidence>
<dbReference type="NCBIfam" id="TIGR00845">
    <property type="entry name" value="caca"/>
    <property type="match status" value="1"/>
</dbReference>
<dbReference type="GO" id="GO:0046872">
    <property type="term" value="F:metal ion binding"/>
    <property type="evidence" value="ECO:0007669"/>
    <property type="project" value="UniProtKB-KW"/>
</dbReference>
<dbReference type="GO" id="GO:0005516">
    <property type="term" value="F:calmodulin binding"/>
    <property type="evidence" value="ECO:0007669"/>
    <property type="project" value="UniProtKB-KW"/>
</dbReference>
<dbReference type="GO" id="GO:0042383">
    <property type="term" value="C:sarcolemma"/>
    <property type="evidence" value="ECO:0007669"/>
    <property type="project" value="TreeGrafter"/>
</dbReference>
<gene>
    <name evidence="22" type="ORF">BYL167_LOCUS27890</name>
</gene>
<dbReference type="InterPro" id="IPR038081">
    <property type="entry name" value="CalX-like_sf"/>
</dbReference>
<keyword evidence="7 20" id="KW-0812">Transmembrane</keyword>
<feature type="domain" description="Calx-beta" evidence="21">
    <location>
        <begin position="372"/>
        <end position="471"/>
    </location>
</feature>
<dbReference type="GO" id="GO:0007154">
    <property type="term" value="P:cell communication"/>
    <property type="evidence" value="ECO:0007669"/>
    <property type="project" value="InterPro"/>
</dbReference>
<organism evidence="22 23">
    <name type="scientific">Rotaria magnacalcarata</name>
    <dbReference type="NCBI Taxonomy" id="392030"/>
    <lineage>
        <taxon>Eukaryota</taxon>
        <taxon>Metazoa</taxon>
        <taxon>Spiralia</taxon>
        <taxon>Gnathifera</taxon>
        <taxon>Rotifera</taxon>
        <taxon>Eurotatoria</taxon>
        <taxon>Bdelloidea</taxon>
        <taxon>Philodinida</taxon>
        <taxon>Philodinidae</taxon>
        <taxon>Rotaria</taxon>
    </lineage>
</organism>
<evidence type="ECO:0000256" key="8">
    <source>
        <dbReference type="ARBA" id="ARBA00022723"/>
    </source>
</evidence>
<evidence type="ECO:0000256" key="19">
    <source>
        <dbReference type="ARBA" id="ARBA00033667"/>
    </source>
</evidence>
<proteinExistence type="inferred from homology"/>
<evidence type="ECO:0000256" key="14">
    <source>
        <dbReference type="ARBA" id="ARBA00023053"/>
    </source>
</evidence>
<evidence type="ECO:0000256" key="1">
    <source>
        <dbReference type="ARBA" id="ARBA00004651"/>
    </source>
</evidence>
<dbReference type="SUPFAM" id="SSF141072">
    <property type="entry name" value="CalX-like"/>
    <property type="match status" value="2"/>
</dbReference>
<keyword evidence="15" id="KW-0406">Ion transport</keyword>
<keyword evidence="13 20" id="KW-1133">Transmembrane helix</keyword>
<comment type="catalytic activity">
    <reaction evidence="19">
        <text>Ca(2+)(in) + 3 Na(+)(out) = Ca(2+)(out) + 3 Na(+)(in)</text>
        <dbReference type="Rhea" id="RHEA:69955"/>
        <dbReference type="ChEBI" id="CHEBI:29101"/>
        <dbReference type="ChEBI" id="CHEBI:29108"/>
    </reaction>
</comment>
<comment type="subcellular location">
    <subcellularLocation>
        <location evidence="1">Cell membrane</location>
        <topology evidence="1">Multi-pass membrane protein</topology>
    </subcellularLocation>
</comment>
<evidence type="ECO:0000256" key="18">
    <source>
        <dbReference type="ARBA" id="ARBA00023201"/>
    </source>
</evidence>
<comment type="caution">
    <text evidence="22">The sequence shown here is derived from an EMBL/GenBank/DDBJ whole genome shotgun (WGS) entry which is preliminary data.</text>
</comment>
<dbReference type="GO" id="GO:0098794">
    <property type="term" value="C:postsynapse"/>
    <property type="evidence" value="ECO:0007669"/>
    <property type="project" value="TreeGrafter"/>
</dbReference>
<dbReference type="GO" id="GO:0098703">
    <property type="term" value="P:calcium ion import across plasma membrane"/>
    <property type="evidence" value="ECO:0007669"/>
    <property type="project" value="TreeGrafter"/>
</dbReference>
<feature type="transmembrane region" description="Helical" evidence="20">
    <location>
        <begin position="708"/>
        <end position="728"/>
    </location>
</feature>
<dbReference type="InterPro" id="IPR051171">
    <property type="entry name" value="CaCA"/>
</dbReference>
<protein>
    <recommendedName>
        <fullName evidence="21">Calx-beta domain-containing protein</fullName>
    </recommendedName>
</protein>
<feature type="transmembrane region" description="Helical" evidence="20">
    <location>
        <begin position="676"/>
        <end position="696"/>
    </location>
</feature>
<evidence type="ECO:0000256" key="6">
    <source>
        <dbReference type="ARBA" id="ARBA00022568"/>
    </source>
</evidence>
<dbReference type="InterPro" id="IPR032452">
    <property type="entry name" value="Na_Ca_Ex_C-exten"/>
</dbReference>
<dbReference type="Proteomes" id="UP000681967">
    <property type="component" value="Unassembled WGS sequence"/>
</dbReference>
<feature type="transmembrane region" description="Helical" evidence="20">
    <location>
        <begin position="48"/>
        <end position="65"/>
    </location>
</feature>
<dbReference type="InterPro" id="IPR004836">
    <property type="entry name" value="Na_Ca_Ex"/>
</dbReference>
<reference evidence="22" key="1">
    <citation type="submission" date="2021-02" db="EMBL/GenBank/DDBJ databases">
        <authorList>
            <person name="Nowell W R."/>
        </authorList>
    </citation>
    <scope>NUCLEOTIDE SEQUENCE</scope>
</reference>
<evidence type="ECO:0000256" key="15">
    <source>
        <dbReference type="ARBA" id="ARBA00023065"/>
    </source>
</evidence>
<name>A0A8S2TWJ6_9BILA</name>
<keyword evidence="18" id="KW-0739">Sodium transport</keyword>
<evidence type="ECO:0000256" key="16">
    <source>
        <dbReference type="ARBA" id="ARBA00023136"/>
    </source>
</evidence>
<evidence type="ECO:0000256" key="3">
    <source>
        <dbReference type="ARBA" id="ARBA00022448"/>
    </source>
</evidence>
<evidence type="ECO:0000256" key="13">
    <source>
        <dbReference type="ARBA" id="ARBA00022989"/>
    </source>
</evidence>
<evidence type="ECO:0000313" key="22">
    <source>
        <dbReference type="EMBL" id="CAF4311232.1"/>
    </source>
</evidence>
<dbReference type="EMBL" id="CAJOBH010037599">
    <property type="protein sequence ID" value="CAF4311232.1"/>
    <property type="molecule type" value="Genomic_DNA"/>
</dbReference>
<sequence>MSIPTGEIRRIRHQRVFFVTTAWSIFAYIWLWAIVAKISPGYIEVWEGTLTFLFFPLTVFSAYIVDTKVGQFIRIRITERKQVQQLDNHTSTQIPLTLDHGGNIDDGEQKSMMDGTIRNSATPSVNDLYGTKANSIQKSISGAVFDQLGSTTGGLDETTISDQIEAQRRQEFINIWRELRKQHPNTDTQTLNDMAAVEMMNRVPKSRAYYRIQATKRLGGGGNVKKKLLEQLNESNQIAVPEKQQLIPDTTPHISKIRFEPSHYTVLENAGYVTLHVLRTDGNLRNTVYVDYMTEDGTATHGADYEPAEGTLIFYPMETHKQIQVKIIDDEIFEEDEHFSVKLSNLKIKDNQGRLTPGAFDKSVQLVEPSTAIVMIIDDDHSGMFVFDSDEATIIESDRFMDIKVLRTSGARGRVRLTYTTEDETAVTGRDYVANTGEITFENNENEKTITIEIIDRDQYHRNETFLIRLGEPLLMNEENEKDNLVMTEEEKLIAELGKPKLGDKHTLRIRIRESKEFKNAVDKALYKANTAILVGTSTWLEQFKQAFSVKDDDDDDGNESGDSDGNDGKSATCKDYMLHYVSFFWKFLFAFVPPTSLAGGWVCFVVSIIIIGLLTAVIGDLATQFGCTIGLTDTMTAIAFVALGTSLPDTFASKVAAEHDKYADSSIGNVNGSNAVNVFLGIGLPWAMSAWYHFFHDEKFVVEQGSLAFSVTVFCSFAAVAVIILMIRRLKFFGGGELGGPFKYRAISSAIFFSLWIAYLILSGLENYCHINV</sequence>
<feature type="transmembrane region" description="Helical" evidence="20">
    <location>
        <begin position="599"/>
        <end position="619"/>
    </location>
</feature>
<keyword evidence="9" id="KW-0732">Signal</keyword>
<dbReference type="PANTHER" id="PTHR11878:SF65">
    <property type="entry name" value="NA_CA-EXCHANGE PROTEIN, ISOFORM G"/>
    <property type="match status" value="1"/>
</dbReference>